<organism evidence="2 3">
    <name type="scientific">Pseudoxanthomonas dokdonensis</name>
    <dbReference type="NCBI Taxonomy" id="344882"/>
    <lineage>
        <taxon>Bacteria</taxon>
        <taxon>Pseudomonadati</taxon>
        <taxon>Pseudomonadota</taxon>
        <taxon>Gammaproteobacteria</taxon>
        <taxon>Lysobacterales</taxon>
        <taxon>Lysobacteraceae</taxon>
        <taxon>Pseudoxanthomonas</taxon>
    </lineage>
</organism>
<protein>
    <recommendedName>
        <fullName evidence="4">Lipoprotein</fullName>
    </recommendedName>
</protein>
<sequence>MKRLILTALCLLAPVLEATACGLETGLQPFAIVDNSQDSGDGELEAPEIEVTNVTRGIGAGIGRCDDVGLLSVRLLWPRGDFKVDEVGFVFKVVSGEAPSEMFPDSPVAVVGNSRRNNILFMWNDSAPSQQKPFRLEVEARAVTHDNRLGPATRFIVDSRGQG</sequence>
<evidence type="ECO:0000313" key="3">
    <source>
        <dbReference type="Proteomes" id="UP000052052"/>
    </source>
</evidence>
<dbReference type="RefSeq" id="WP_057657728.1">
    <property type="nucleotide sequence ID" value="NZ_LDJL01000005.1"/>
</dbReference>
<comment type="caution">
    <text evidence="2">The sequence shown here is derived from an EMBL/GenBank/DDBJ whole genome shotgun (WGS) entry which is preliminary data.</text>
</comment>
<evidence type="ECO:0000256" key="1">
    <source>
        <dbReference type="SAM" id="SignalP"/>
    </source>
</evidence>
<evidence type="ECO:0008006" key="4">
    <source>
        <dbReference type="Google" id="ProtNLM"/>
    </source>
</evidence>
<keyword evidence="3" id="KW-1185">Reference proteome</keyword>
<keyword evidence="1" id="KW-0732">Signal</keyword>
<name>A0A0R0CW66_9GAMM</name>
<feature type="chain" id="PRO_5006394651" description="Lipoprotein" evidence="1">
    <location>
        <begin position="21"/>
        <end position="163"/>
    </location>
</feature>
<evidence type="ECO:0000313" key="2">
    <source>
        <dbReference type="EMBL" id="KRG70634.1"/>
    </source>
</evidence>
<dbReference type="Proteomes" id="UP000052052">
    <property type="component" value="Unassembled WGS sequence"/>
</dbReference>
<reference evidence="2 3" key="1">
    <citation type="submission" date="2015-05" db="EMBL/GenBank/DDBJ databases">
        <title>Genome sequencing and analysis of members of genus Stenotrophomonas.</title>
        <authorList>
            <person name="Patil P.P."/>
            <person name="Midha S."/>
            <person name="Patil P.B."/>
        </authorList>
    </citation>
    <scope>NUCLEOTIDE SEQUENCE [LARGE SCALE GENOMIC DNA]</scope>
    <source>
        <strain evidence="2 3">DSM 21858</strain>
    </source>
</reference>
<dbReference type="STRING" id="344882.ABB29_06135"/>
<proteinExistence type="predicted"/>
<dbReference type="AlphaFoldDB" id="A0A0R0CW66"/>
<dbReference type="OrthoDB" id="6315657at2"/>
<dbReference type="PATRIC" id="fig|344882.3.peg.2563"/>
<accession>A0A0R0CW66</accession>
<feature type="signal peptide" evidence="1">
    <location>
        <begin position="1"/>
        <end position="20"/>
    </location>
</feature>
<gene>
    <name evidence="2" type="ORF">ABB29_06135</name>
</gene>
<dbReference type="EMBL" id="LDJL01000005">
    <property type="protein sequence ID" value="KRG70634.1"/>
    <property type="molecule type" value="Genomic_DNA"/>
</dbReference>